<dbReference type="GO" id="GO:0046872">
    <property type="term" value="F:metal ion binding"/>
    <property type="evidence" value="ECO:0007669"/>
    <property type="project" value="UniProtKB-KW"/>
</dbReference>
<evidence type="ECO:0000256" key="2">
    <source>
        <dbReference type="ARBA" id="ARBA00022490"/>
    </source>
</evidence>
<evidence type="ECO:0000256" key="4">
    <source>
        <dbReference type="ARBA" id="ARBA00023004"/>
    </source>
</evidence>
<dbReference type="NCBIfam" id="NF000689">
    <property type="entry name" value="PRK00035.2-1"/>
    <property type="match status" value="1"/>
</dbReference>
<comment type="pathway">
    <text evidence="9">Porphyrin-containing compound metabolism; protoheme biosynthesis; protoheme from protoporphyrin-IX: step 1/1.</text>
</comment>
<dbReference type="UniPathway" id="UPA00252">
    <property type="reaction ID" value="UER00325"/>
</dbReference>
<dbReference type="GO" id="GO:0006783">
    <property type="term" value="P:heme biosynthetic process"/>
    <property type="evidence" value="ECO:0007669"/>
    <property type="project" value="UniProtKB-UniRule"/>
</dbReference>
<evidence type="ECO:0000256" key="3">
    <source>
        <dbReference type="ARBA" id="ARBA00022723"/>
    </source>
</evidence>
<evidence type="ECO:0000256" key="7">
    <source>
        <dbReference type="ARBA" id="ARBA00023244"/>
    </source>
</evidence>
<dbReference type="Proteomes" id="UP000036367">
    <property type="component" value="Unassembled WGS sequence"/>
</dbReference>
<accession>A0A0J1B8Q1</accession>
<name>A0A0J1B8Q1_RHOIS</name>
<dbReference type="PANTHER" id="PTHR11108">
    <property type="entry name" value="FERROCHELATASE"/>
    <property type="match status" value="1"/>
</dbReference>
<dbReference type="GO" id="GO:0005737">
    <property type="term" value="C:cytoplasm"/>
    <property type="evidence" value="ECO:0007669"/>
    <property type="project" value="UniProtKB-SubCell"/>
</dbReference>
<dbReference type="InterPro" id="IPR033659">
    <property type="entry name" value="Ferrochelatase_N"/>
</dbReference>
<dbReference type="Pfam" id="PF00762">
    <property type="entry name" value="Ferrochelatase"/>
    <property type="match status" value="1"/>
</dbReference>
<dbReference type="HAMAP" id="MF_00323">
    <property type="entry name" value="Ferrochelatase"/>
    <property type="match status" value="1"/>
</dbReference>
<dbReference type="Gene3D" id="3.40.50.1400">
    <property type="match status" value="2"/>
</dbReference>
<keyword evidence="12" id="KW-1185">Reference proteome</keyword>
<evidence type="ECO:0000313" key="11">
    <source>
        <dbReference type="EMBL" id="KLU03195.1"/>
    </source>
</evidence>
<evidence type="ECO:0000256" key="1">
    <source>
        <dbReference type="ARBA" id="ARBA00007718"/>
    </source>
</evidence>
<dbReference type="PATRIC" id="fig|595434.4.peg.4279"/>
<dbReference type="FunFam" id="3.40.50.1400:FF:000008">
    <property type="entry name" value="Ferrochelatase"/>
    <property type="match status" value="1"/>
</dbReference>
<feature type="binding site" evidence="9">
    <location>
        <position position="265"/>
    </location>
    <ligand>
        <name>Fe(2+)</name>
        <dbReference type="ChEBI" id="CHEBI:29033"/>
    </ligand>
</feature>
<dbReference type="InterPro" id="IPR001015">
    <property type="entry name" value="Ferrochelatase"/>
</dbReference>
<evidence type="ECO:0000256" key="6">
    <source>
        <dbReference type="ARBA" id="ARBA00023239"/>
    </source>
</evidence>
<comment type="caution">
    <text evidence="11">The sequence shown here is derived from an EMBL/GenBank/DDBJ whole genome shotgun (WGS) entry which is preliminary data.</text>
</comment>
<dbReference type="EMBL" id="LECT01000038">
    <property type="protein sequence ID" value="KLU03195.1"/>
    <property type="molecule type" value="Genomic_DNA"/>
</dbReference>
<dbReference type="CDD" id="cd03411">
    <property type="entry name" value="Ferrochelatase_N"/>
    <property type="match status" value="1"/>
</dbReference>
<evidence type="ECO:0000256" key="10">
    <source>
        <dbReference type="RuleBase" id="RU004185"/>
    </source>
</evidence>
<feature type="binding site" evidence="9">
    <location>
        <position position="184"/>
    </location>
    <ligand>
        <name>Fe(2+)</name>
        <dbReference type="ChEBI" id="CHEBI:29033"/>
    </ligand>
</feature>
<evidence type="ECO:0000256" key="9">
    <source>
        <dbReference type="HAMAP-Rule" id="MF_00323"/>
    </source>
</evidence>
<protein>
    <recommendedName>
        <fullName evidence="9">Ferrochelatase</fullName>
        <ecNumber evidence="9">4.98.1.1</ecNumber>
    </recommendedName>
    <alternativeName>
        <fullName evidence="9">Heme synthase</fullName>
    </alternativeName>
    <alternativeName>
        <fullName evidence="9">Protoheme ferro-lyase</fullName>
    </alternativeName>
</protein>
<dbReference type="RefSeq" id="WP_047815757.1">
    <property type="nucleotide sequence ID" value="NZ_LECT01000038.1"/>
</dbReference>
<dbReference type="PANTHER" id="PTHR11108:SF1">
    <property type="entry name" value="FERROCHELATASE, MITOCHONDRIAL"/>
    <property type="match status" value="1"/>
</dbReference>
<dbReference type="OrthoDB" id="9776380at2"/>
<evidence type="ECO:0000313" key="12">
    <source>
        <dbReference type="Proteomes" id="UP000036367"/>
    </source>
</evidence>
<organism evidence="11 12">
    <name type="scientific">Rhodopirellula islandica</name>
    <dbReference type="NCBI Taxonomy" id="595434"/>
    <lineage>
        <taxon>Bacteria</taxon>
        <taxon>Pseudomonadati</taxon>
        <taxon>Planctomycetota</taxon>
        <taxon>Planctomycetia</taxon>
        <taxon>Pirellulales</taxon>
        <taxon>Pirellulaceae</taxon>
        <taxon>Rhodopirellula</taxon>
    </lineage>
</organism>
<dbReference type="InterPro" id="IPR033644">
    <property type="entry name" value="Ferrochelatase_C"/>
</dbReference>
<dbReference type="EC" id="4.98.1.1" evidence="9"/>
<keyword evidence="4 9" id="KW-0408">Iron</keyword>
<dbReference type="NCBIfam" id="TIGR00109">
    <property type="entry name" value="hemH"/>
    <property type="match status" value="1"/>
</dbReference>
<keyword evidence="2 9" id="KW-0963">Cytoplasm</keyword>
<sequence length="351" mass="38945">MSELPPYDSFLLVSFGGPEGQDDVIPFLENVLRGKNVPRERMLEVVEHYRHFGGVSPINEQNRQLIAALQERFDANGIGLPIYWGNRNWDPTFADTLRQMKADGKQRSLAFFTSMFSSYSGCRQYRENIIQAREEVGEGAPLVEKVRMGFNHPGFIAAVSDNLSKAAQTIGVSPAETKVLFTAHSIPMGMADNCDYEKQLRESCRLVANACGATDWDLVYQSRSGPPSQPWLEPDVLDAIVEMDEAQKLNTLVILPIGFVSDHMEVLFDLDEEAAQLCQQRGIKMARASSVGTHPDFVEMICGLVQERLGVSNEKPALGDLGAWHDVCPQDCCQYTPRRPPVGGGRPVQAN</sequence>
<gene>
    <name evidence="9" type="primary">hemH</name>
    <name evidence="11" type="ORF">RISK_004507</name>
</gene>
<keyword evidence="3 9" id="KW-0479">Metal-binding</keyword>
<dbReference type="STRING" id="595434.RISK_004507"/>
<keyword evidence="6 9" id="KW-0456">Lyase</keyword>
<reference evidence="11" key="1">
    <citation type="submission" date="2015-05" db="EMBL/GenBank/DDBJ databases">
        <title>Permanent draft genome of Rhodopirellula islandicus K833.</title>
        <authorList>
            <person name="Kizina J."/>
            <person name="Richter M."/>
            <person name="Glockner F.O."/>
            <person name="Harder J."/>
        </authorList>
    </citation>
    <scope>NUCLEOTIDE SEQUENCE [LARGE SCALE GENOMIC DNA]</scope>
    <source>
        <strain evidence="11">K833</strain>
    </source>
</reference>
<keyword evidence="5 9" id="KW-0350">Heme biosynthesis</keyword>
<evidence type="ECO:0000256" key="5">
    <source>
        <dbReference type="ARBA" id="ARBA00023133"/>
    </source>
</evidence>
<comment type="catalytic activity">
    <reaction evidence="8">
        <text>Fe-coproporphyrin III + 2 H(+) = coproporphyrin III + Fe(2+)</text>
        <dbReference type="Rhea" id="RHEA:49572"/>
        <dbReference type="ChEBI" id="CHEBI:15378"/>
        <dbReference type="ChEBI" id="CHEBI:29033"/>
        <dbReference type="ChEBI" id="CHEBI:68438"/>
        <dbReference type="ChEBI" id="CHEBI:131725"/>
        <dbReference type="EC" id="4.99.1.9"/>
    </reaction>
    <physiologicalReaction direction="right-to-left" evidence="8">
        <dbReference type="Rhea" id="RHEA:49574"/>
    </physiologicalReaction>
</comment>
<evidence type="ECO:0000256" key="8">
    <source>
        <dbReference type="ARBA" id="ARBA00024536"/>
    </source>
</evidence>
<dbReference type="GO" id="GO:0004325">
    <property type="term" value="F:ferrochelatase activity"/>
    <property type="evidence" value="ECO:0007669"/>
    <property type="project" value="UniProtKB-UniRule"/>
</dbReference>
<comment type="catalytic activity">
    <reaction evidence="9">
        <text>heme b + 2 H(+) = protoporphyrin IX + Fe(2+)</text>
        <dbReference type="Rhea" id="RHEA:22584"/>
        <dbReference type="ChEBI" id="CHEBI:15378"/>
        <dbReference type="ChEBI" id="CHEBI:29033"/>
        <dbReference type="ChEBI" id="CHEBI:57306"/>
        <dbReference type="ChEBI" id="CHEBI:60344"/>
        <dbReference type="EC" id="4.98.1.1"/>
    </reaction>
</comment>
<proteinExistence type="inferred from homology"/>
<comment type="similarity">
    <text evidence="1 9 10">Belongs to the ferrochelatase family.</text>
</comment>
<comment type="function">
    <text evidence="9">Catalyzes the ferrous insertion into protoporphyrin IX.</text>
</comment>
<dbReference type="AlphaFoldDB" id="A0A0J1B8Q1"/>
<dbReference type="SUPFAM" id="SSF53800">
    <property type="entry name" value="Chelatase"/>
    <property type="match status" value="1"/>
</dbReference>
<comment type="subcellular location">
    <subcellularLocation>
        <location evidence="9">Cytoplasm</location>
    </subcellularLocation>
</comment>
<keyword evidence="7 9" id="KW-0627">Porphyrin biosynthesis</keyword>
<dbReference type="CDD" id="cd00419">
    <property type="entry name" value="Ferrochelatase_C"/>
    <property type="match status" value="1"/>
</dbReference>